<accession>A0A0N4V1T9</accession>
<keyword evidence="8" id="KW-1185">Reference proteome</keyword>
<evidence type="ECO:0000256" key="4">
    <source>
        <dbReference type="ARBA" id="ARBA00023136"/>
    </source>
</evidence>
<evidence type="ECO:0000256" key="3">
    <source>
        <dbReference type="ARBA" id="ARBA00022989"/>
    </source>
</evidence>
<evidence type="ECO:0000256" key="5">
    <source>
        <dbReference type="ARBA" id="ARBA00034769"/>
    </source>
</evidence>
<keyword evidence="2 6" id="KW-0812">Transmembrane</keyword>
<keyword evidence="6" id="KW-1003">Cell membrane</keyword>
<dbReference type="STRING" id="51028.A0A0N4V1T9"/>
<comment type="function">
    <text evidence="6">Forms chloride channels.</text>
</comment>
<dbReference type="EMBL" id="UXUI01007645">
    <property type="protein sequence ID" value="VDD88500.1"/>
    <property type="molecule type" value="Genomic_DNA"/>
</dbReference>
<comment type="subcellular location">
    <subcellularLocation>
        <location evidence="6">Cell membrane</location>
        <topology evidence="6">Multi-pass membrane protein</topology>
    </subcellularLocation>
    <subcellularLocation>
        <location evidence="1">Membrane</location>
    </subcellularLocation>
</comment>
<proteinExistence type="inferred from homology"/>
<gene>
    <name evidence="7" type="ORF">EVEC_LOCUS3643</name>
</gene>
<reference evidence="9" key="1">
    <citation type="submission" date="2017-02" db="UniProtKB">
        <authorList>
            <consortium name="WormBaseParasite"/>
        </authorList>
    </citation>
    <scope>IDENTIFICATION</scope>
</reference>
<dbReference type="GO" id="GO:0034707">
    <property type="term" value="C:chloride channel complex"/>
    <property type="evidence" value="ECO:0007669"/>
    <property type="project" value="UniProtKB-KW"/>
</dbReference>
<dbReference type="Proteomes" id="UP000274131">
    <property type="component" value="Unassembled WGS sequence"/>
</dbReference>
<name>A0A0N4V1T9_ENTVE</name>
<keyword evidence="6" id="KW-0869">Chloride channel</keyword>
<evidence type="ECO:0000256" key="1">
    <source>
        <dbReference type="ARBA" id="ARBA00004370"/>
    </source>
</evidence>
<evidence type="ECO:0000313" key="9">
    <source>
        <dbReference type="WBParaSite" id="EVEC_0000393501-mRNA-1"/>
    </source>
</evidence>
<dbReference type="GO" id="GO:0005254">
    <property type="term" value="F:chloride channel activity"/>
    <property type="evidence" value="ECO:0007669"/>
    <property type="project" value="UniProtKB-KW"/>
</dbReference>
<reference evidence="7 8" key="2">
    <citation type="submission" date="2018-10" db="EMBL/GenBank/DDBJ databases">
        <authorList>
            <consortium name="Pathogen Informatics"/>
        </authorList>
    </citation>
    <scope>NUCLEOTIDE SEQUENCE [LARGE SCALE GENOMIC DNA]</scope>
</reference>
<keyword evidence="6" id="KW-0868">Chloride</keyword>
<keyword evidence="4 6" id="KW-0472">Membrane</keyword>
<organism evidence="9">
    <name type="scientific">Enterobius vermicularis</name>
    <name type="common">Human pinworm</name>
    <dbReference type="NCBI Taxonomy" id="51028"/>
    <lineage>
        <taxon>Eukaryota</taxon>
        <taxon>Metazoa</taxon>
        <taxon>Ecdysozoa</taxon>
        <taxon>Nematoda</taxon>
        <taxon>Chromadorea</taxon>
        <taxon>Rhabditida</taxon>
        <taxon>Spirurina</taxon>
        <taxon>Oxyuridomorpha</taxon>
        <taxon>Oxyuroidea</taxon>
        <taxon>Oxyuridae</taxon>
        <taxon>Enterobius</taxon>
    </lineage>
</organism>
<dbReference type="WBParaSite" id="EVEC_0000393501-mRNA-1">
    <property type="protein sequence ID" value="EVEC_0000393501-mRNA-1"/>
    <property type="gene ID" value="EVEC_0000393501"/>
</dbReference>
<dbReference type="InterPro" id="IPR021134">
    <property type="entry name" value="Bestrophin-like"/>
</dbReference>
<feature type="transmembrane region" description="Helical" evidence="6">
    <location>
        <begin position="62"/>
        <end position="86"/>
    </location>
</feature>
<keyword evidence="6" id="KW-0813">Transport</keyword>
<protein>
    <recommendedName>
        <fullName evidence="6">Bestrophin homolog</fullName>
    </recommendedName>
</protein>
<dbReference type="AlphaFoldDB" id="A0A0N4V1T9"/>
<dbReference type="Pfam" id="PF01062">
    <property type="entry name" value="Bestrophin"/>
    <property type="match status" value="1"/>
</dbReference>
<dbReference type="PANTHER" id="PTHR10736">
    <property type="entry name" value="BESTROPHIN"/>
    <property type="match status" value="1"/>
</dbReference>
<dbReference type="InterPro" id="IPR000615">
    <property type="entry name" value="Bestrophin"/>
</dbReference>
<evidence type="ECO:0000313" key="7">
    <source>
        <dbReference type="EMBL" id="VDD88500.1"/>
    </source>
</evidence>
<keyword evidence="6" id="KW-0406">Ion transport</keyword>
<comment type="similarity">
    <text evidence="5 6">Belongs to the anion channel-forming bestrophin (TC 1.A.46) family. Calcium-sensitive chloride channel subfamily.</text>
</comment>
<evidence type="ECO:0000313" key="8">
    <source>
        <dbReference type="Proteomes" id="UP000274131"/>
    </source>
</evidence>
<sequence length="208" mass="24237">MTIHYVQDLATARIGSLLRLLLRWKGGIWKSVYFDLILWSIGYTIIAVIYRTTLSPQQQRTFALVVQFCSGFDSYMPLVFMLGFFVETVMRRWWMSVKNMGITDDMALTVASYLPGVDETSIRYKRTIVRYMCLFQVLVYRTVSTAVREKYPDFESLVRSGIHNHIFTMKQLLFEFLKAAKFFHLFIHLLHASHRPNVDVEGTVKGAL</sequence>
<feature type="transmembrane region" description="Helical" evidence="6">
    <location>
        <begin position="32"/>
        <end position="50"/>
    </location>
</feature>
<dbReference type="PANTHER" id="PTHR10736:SF0">
    <property type="entry name" value="BESTROPHIN HOMOLOG"/>
    <property type="match status" value="1"/>
</dbReference>
<dbReference type="OrthoDB" id="201595at2759"/>
<keyword evidence="3 6" id="KW-1133">Transmembrane helix</keyword>
<keyword evidence="6" id="KW-0407">Ion channel</keyword>
<dbReference type="GO" id="GO:0005886">
    <property type="term" value="C:plasma membrane"/>
    <property type="evidence" value="ECO:0007669"/>
    <property type="project" value="UniProtKB-SubCell"/>
</dbReference>
<evidence type="ECO:0000256" key="6">
    <source>
        <dbReference type="RuleBase" id="RU363126"/>
    </source>
</evidence>
<evidence type="ECO:0000256" key="2">
    <source>
        <dbReference type="ARBA" id="ARBA00022692"/>
    </source>
</evidence>